<sequence length="98" mass="10982">MANRDHHLLPLKTFSNLMCVSLRIRYMTANQGTLPSLPSETLASVLVQSGDLVRENGQLMCWDISANVSANNDTRELGSYNFSPVRRRPTGLIHQLKI</sequence>
<keyword evidence="2" id="KW-1185">Reference proteome</keyword>
<protein>
    <submittedName>
        <fullName evidence="1">Uncharacterized protein</fullName>
    </submittedName>
</protein>
<dbReference type="AlphaFoldDB" id="A0A423W253"/>
<organism evidence="1 2">
    <name type="scientific">Cytospora schulzeri</name>
    <dbReference type="NCBI Taxonomy" id="448051"/>
    <lineage>
        <taxon>Eukaryota</taxon>
        <taxon>Fungi</taxon>
        <taxon>Dikarya</taxon>
        <taxon>Ascomycota</taxon>
        <taxon>Pezizomycotina</taxon>
        <taxon>Sordariomycetes</taxon>
        <taxon>Sordariomycetidae</taxon>
        <taxon>Diaporthales</taxon>
        <taxon>Cytosporaceae</taxon>
        <taxon>Cytospora</taxon>
    </lineage>
</organism>
<evidence type="ECO:0000313" key="1">
    <source>
        <dbReference type="EMBL" id="ROV97395.1"/>
    </source>
</evidence>
<gene>
    <name evidence="1" type="ORF">VMCG_06906</name>
</gene>
<name>A0A423W253_9PEZI</name>
<dbReference type="EMBL" id="LKEA01000029">
    <property type="protein sequence ID" value="ROV97395.1"/>
    <property type="molecule type" value="Genomic_DNA"/>
</dbReference>
<dbReference type="Proteomes" id="UP000283895">
    <property type="component" value="Unassembled WGS sequence"/>
</dbReference>
<reference evidence="1 2" key="1">
    <citation type="submission" date="2015-09" db="EMBL/GenBank/DDBJ databases">
        <title>Host preference determinants of Valsa canker pathogens revealed by comparative genomics.</title>
        <authorList>
            <person name="Yin Z."/>
            <person name="Huang L."/>
        </authorList>
    </citation>
    <scope>NUCLEOTIDE SEQUENCE [LARGE SCALE GENOMIC DNA]</scope>
    <source>
        <strain evidence="1 2">03-1</strain>
    </source>
</reference>
<accession>A0A423W253</accession>
<comment type="caution">
    <text evidence="1">The sequence shown here is derived from an EMBL/GenBank/DDBJ whole genome shotgun (WGS) entry which is preliminary data.</text>
</comment>
<evidence type="ECO:0000313" key="2">
    <source>
        <dbReference type="Proteomes" id="UP000283895"/>
    </source>
</evidence>
<proteinExistence type="predicted"/>